<organism evidence="2 3">
    <name type="scientific">Dendrothele bispora (strain CBS 962.96)</name>
    <dbReference type="NCBI Taxonomy" id="1314807"/>
    <lineage>
        <taxon>Eukaryota</taxon>
        <taxon>Fungi</taxon>
        <taxon>Dikarya</taxon>
        <taxon>Basidiomycota</taxon>
        <taxon>Agaricomycotina</taxon>
        <taxon>Agaricomycetes</taxon>
        <taxon>Agaricomycetidae</taxon>
        <taxon>Agaricales</taxon>
        <taxon>Agaricales incertae sedis</taxon>
        <taxon>Dendrothele</taxon>
    </lineage>
</organism>
<feature type="compositionally biased region" description="Polar residues" evidence="1">
    <location>
        <begin position="290"/>
        <end position="302"/>
    </location>
</feature>
<proteinExistence type="predicted"/>
<feature type="compositionally biased region" description="Basic residues" evidence="1">
    <location>
        <begin position="475"/>
        <end position="493"/>
    </location>
</feature>
<evidence type="ECO:0000313" key="3">
    <source>
        <dbReference type="Proteomes" id="UP000297245"/>
    </source>
</evidence>
<evidence type="ECO:0000256" key="1">
    <source>
        <dbReference type="SAM" id="MobiDB-lite"/>
    </source>
</evidence>
<dbReference type="AlphaFoldDB" id="A0A4S8LHF3"/>
<feature type="region of interest" description="Disordered" evidence="1">
    <location>
        <begin position="1"/>
        <end position="35"/>
    </location>
</feature>
<feature type="compositionally biased region" description="Polar residues" evidence="1">
    <location>
        <begin position="680"/>
        <end position="693"/>
    </location>
</feature>
<feature type="compositionally biased region" description="Polar residues" evidence="1">
    <location>
        <begin position="1"/>
        <end position="18"/>
    </location>
</feature>
<reference evidence="2 3" key="1">
    <citation type="journal article" date="2019" name="Nat. Ecol. Evol.">
        <title>Megaphylogeny resolves global patterns of mushroom evolution.</title>
        <authorList>
            <person name="Varga T."/>
            <person name="Krizsan K."/>
            <person name="Foldi C."/>
            <person name="Dima B."/>
            <person name="Sanchez-Garcia M."/>
            <person name="Sanchez-Ramirez S."/>
            <person name="Szollosi G.J."/>
            <person name="Szarkandi J.G."/>
            <person name="Papp V."/>
            <person name="Albert L."/>
            <person name="Andreopoulos W."/>
            <person name="Angelini C."/>
            <person name="Antonin V."/>
            <person name="Barry K.W."/>
            <person name="Bougher N.L."/>
            <person name="Buchanan P."/>
            <person name="Buyck B."/>
            <person name="Bense V."/>
            <person name="Catcheside P."/>
            <person name="Chovatia M."/>
            <person name="Cooper J."/>
            <person name="Damon W."/>
            <person name="Desjardin D."/>
            <person name="Finy P."/>
            <person name="Geml J."/>
            <person name="Haridas S."/>
            <person name="Hughes K."/>
            <person name="Justo A."/>
            <person name="Karasinski D."/>
            <person name="Kautmanova I."/>
            <person name="Kiss B."/>
            <person name="Kocsube S."/>
            <person name="Kotiranta H."/>
            <person name="LaButti K.M."/>
            <person name="Lechner B.E."/>
            <person name="Liimatainen K."/>
            <person name="Lipzen A."/>
            <person name="Lukacs Z."/>
            <person name="Mihaltcheva S."/>
            <person name="Morgado L.N."/>
            <person name="Niskanen T."/>
            <person name="Noordeloos M.E."/>
            <person name="Ohm R.A."/>
            <person name="Ortiz-Santana B."/>
            <person name="Ovrebo C."/>
            <person name="Racz N."/>
            <person name="Riley R."/>
            <person name="Savchenko A."/>
            <person name="Shiryaev A."/>
            <person name="Soop K."/>
            <person name="Spirin V."/>
            <person name="Szebenyi C."/>
            <person name="Tomsovsky M."/>
            <person name="Tulloss R.E."/>
            <person name="Uehling J."/>
            <person name="Grigoriev I.V."/>
            <person name="Vagvolgyi C."/>
            <person name="Papp T."/>
            <person name="Martin F.M."/>
            <person name="Miettinen O."/>
            <person name="Hibbett D.S."/>
            <person name="Nagy L.G."/>
        </authorList>
    </citation>
    <scope>NUCLEOTIDE SEQUENCE [LARGE SCALE GENOMIC DNA]</scope>
    <source>
        <strain evidence="2 3">CBS 962.96</strain>
    </source>
</reference>
<name>A0A4S8LHF3_DENBC</name>
<feature type="region of interest" description="Disordered" evidence="1">
    <location>
        <begin position="633"/>
        <end position="735"/>
    </location>
</feature>
<evidence type="ECO:0000313" key="2">
    <source>
        <dbReference type="EMBL" id="THU88213.1"/>
    </source>
</evidence>
<feature type="compositionally biased region" description="Basic and acidic residues" evidence="1">
    <location>
        <begin position="464"/>
        <end position="474"/>
    </location>
</feature>
<keyword evidence="3" id="KW-1185">Reference proteome</keyword>
<dbReference type="EMBL" id="ML179417">
    <property type="protein sequence ID" value="THU88213.1"/>
    <property type="molecule type" value="Genomic_DNA"/>
</dbReference>
<sequence>MWVPNSSCNTTTTNQVNSMPMEPQPPQPPQAYTTHASTTLPVEASPPTPDSGNGNGMATLATPHSAVGTYPTATTTYPNATNTYTNATNSYTNATNTYSNATNTYTNATTMNMNATNTYMNATSTYPNVDSAYPSTNITYPNGNVACAPANHNYPNTNNPSHDNQQNHSDNINVNTGQAPWLGTMSAHGFPTVEMGQYHNFGGCYPTAFNDTTNLIPPTNQQQVIGGNTNMSISHAGNINVATNASAMIPNPMAYYPNGQVNVIWPNNQVSTSLLFWRLNDGYSPAKAQHSANPTLPNTATPGSGVPLISMPQPGGTFTTAPTQVASSQAEEEDNGKGKKKQSAEKRKQVDPNDVRDAFNDYCGYNKGSRAVLAHPPDHPEYIPRFAPGSSEPYLDMHWLHSPRSDANLTVYENVITRMREADQVRKAIEDPNRRRFEKATDDCLKDHLATYFVTRKKQYLTQNKEEKKEDEKKRRSGNRRRNRRRAKAGRRRSAVEQFVEQNGEENSRGIIDLILSEVQSSEYSDNGNDKDGFTVLDLPWRSRETYQVTHLYHELDRLNDQESSIRRASGGGGKGGVSKPRQTDPKKQVCRRPTPHKRPPAACVKPSYQTHNNVKQNDPNWTIVTWMTSNTLEDGYDADGEGEGGTVANESSPTRAPENSGPTGIVSASAENRPADPATTGSMGSHDNATTSADEHAVGVASTPASVNGVGSNSNFSMERGDDSQEQSGGVGQV</sequence>
<feature type="compositionally biased region" description="Basic residues" evidence="1">
    <location>
        <begin position="589"/>
        <end position="600"/>
    </location>
</feature>
<accession>A0A4S8LHF3</accession>
<feature type="compositionally biased region" description="Low complexity" evidence="1">
    <location>
        <begin position="707"/>
        <end position="716"/>
    </location>
</feature>
<protein>
    <submittedName>
        <fullName evidence="2">Uncharacterized protein</fullName>
    </submittedName>
</protein>
<feature type="region of interest" description="Disordered" evidence="1">
    <location>
        <begin position="563"/>
        <end position="617"/>
    </location>
</feature>
<feature type="compositionally biased region" description="Basic and acidic residues" evidence="1">
    <location>
        <begin position="342"/>
        <end position="356"/>
    </location>
</feature>
<feature type="compositionally biased region" description="Polar residues" evidence="1">
    <location>
        <begin position="316"/>
        <end position="329"/>
    </location>
</feature>
<feature type="compositionally biased region" description="Polar residues" evidence="1">
    <location>
        <begin position="608"/>
        <end position="617"/>
    </location>
</feature>
<feature type="region of interest" description="Disordered" evidence="1">
    <location>
        <begin position="463"/>
        <end position="503"/>
    </location>
</feature>
<dbReference type="Proteomes" id="UP000297245">
    <property type="component" value="Unassembled WGS sequence"/>
</dbReference>
<feature type="region of interest" description="Disordered" evidence="1">
    <location>
        <begin position="286"/>
        <end position="356"/>
    </location>
</feature>
<gene>
    <name evidence="2" type="ORF">K435DRAFT_803688</name>
</gene>